<keyword evidence="2" id="KW-1185">Reference proteome</keyword>
<accession>A0A8E2JCM6</accession>
<evidence type="ECO:0008006" key="3">
    <source>
        <dbReference type="Google" id="ProtNLM"/>
    </source>
</evidence>
<name>A0A8E2JCM6_9PEZI</name>
<sequence>MLYCGREHQAAHRPEHKRACNAVKTSQVALDREELELRNMPADMFMPEDVFETSVGRFWGIYGTRPYMRARFAVVEALMKIKDDMLRLCRSDNMGVRDLFPALCLRLGKDQEAYDFVKWYAIIHEKNDYDWGDMALPFLDTKDADVFEPVDIFIGEYCSLSYAVSVTLLKTRLILDLKSLQNSAPAGEKVPRELFDIIRSQLVSTVVAKNKDIMESTDHGPLIDTLRSQVRELYAGVKQLNKYFWPALIQPGSHLTARPPAYSRGTPEEMQLVLQYSYDSWVETPGAIDVIRELMKN</sequence>
<reference evidence="1 2" key="1">
    <citation type="journal article" date="2016" name="Nat. Commun.">
        <title>Ectomycorrhizal ecology is imprinted in the genome of the dominant symbiotic fungus Cenococcum geophilum.</title>
        <authorList>
            <consortium name="DOE Joint Genome Institute"/>
            <person name="Peter M."/>
            <person name="Kohler A."/>
            <person name="Ohm R.A."/>
            <person name="Kuo A."/>
            <person name="Krutzmann J."/>
            <person name="Morin E."/>
            <person name="Arend M."/>
            <person name="Barry K.W."/>
            <person name="Binder M."/>
            <person name="Choi C."/>
            <person name="Clum A."/>
            <person name="Copeland A."/>
            <person name="Grisel N."/>
            <person name="Haridas S."/>
            <person name="Kipfer T."/>
            <person name="LaButti K."/>
            <person name="Lindquist E."/>
            <person name="Lipzen A."/>
            <person name="Maire R."/>
            <person name="Meier B."/>
            <person name="Mihaltcheva S."/>
            <person name="Molinier V."/>
            <person name="Murat C."/>
            <person name="Poggeler S."/>
            <person name="Quandt C.A."/>
            <person name="Sperisen C."/>
            <person name="Tritt A."/>
            <person name="Tisserant E."/>
            <person name="Crous P.W."/>
            <person name="Henrissat B."/>
            <person name="Nehls U."/>
            <person name="Egli S."/>
            <person name="Spatafora J.W."/>
            <person name="Grigoriev I.V."/>
            <person name="Martin F.M."/>
        </authorList>
    </citation>
    <scope>NUCLEOTIDE SEQUENCE [LARGE SCALE GENOMIC DNA]</scope>
    <source>
        <strain evidence="1 2">CBS 459.81</strain>
    </source>
</reference>
<gene>
    <name evidence="1" type="ORF">K432DRAFT_407236</name>
</gene>
<evidence type="ECO:0000313" key="2">
    <source>
        <dbReference type="Proteomes" id="UP000250266"/>
    </source>
</evidence>
<dbReference type="OrthoDB" id="5952526at2759"/>
<protein>
    <recommendedName>
        <fullName evidence="3">MYND-type zinc finger protein samB</fullName>
    </recommendedName>
</protein>
<dbReference type="EMBL" id="KV745120">
    <property type="protein sequence ID" value="OCK77538.1"/>
    <property type="molecule type" value="Genomic_DNA"/>
</dbReference>
<proteinExistence type="predicted"/>
<organism evidence="1 2">
    <name type="scientific">Lepidopterella palustris CBS 459.81</name>
    <dbReference type="NCBI Taxonomy" id="1314670"/>
    <lineage>
        <taxon>Eukaryota</taxon>
        <taxon>Fungi</taxon>
        <taxon>Dikarya</taxon>
        <taxon>Ascomycota</taxon>
        <taxon>Pezizomycotina</taxon>
        <taxon>Dothideomycetes</taxon>
        <taxon>Pleosporomycetidae</taxon>
        <taxon>Mytilinidiales</taxon>
        <taxon>Argynnaceae</taxon>
        <taxon>Lepidopterella</taxon>
    </lineage>
</organism>
<dbReference type="Proteomes" id="UP000250266">
    <property type="component" value="Unassembled WGS sequence"/>
</dbReference>
<dbReference type="AlphaFoldDB" id="A0A8E2JCM6"/>
<evidence type="ECO:0000313" key="1">
    <source>
        <dbReference type="EMBL" id="OCK77538.1"/>
    </source>
</evidence>